<proteinExistence type="predicted"/>
<dbReference type="Pfam" id="PF09346">
    <property type="entry name" value="SMI1_KNR4"/>
    <property type="match status" value="1"/>
</dbReference>
<keyword evidence="3" id="KW-1185">Reference proteome</keyword>
<evidence type="ECO:0000313" key="2">
    <source>
        <dbReference type="EMBL" id="MFD1933065.1"/>
    </source>
</evidence>
<dbReference type="Proteomes" id="UP001597368">
    <property type="component" value="Unassembled WGS sequence"/>
</dbReference>
<dbReference type="SUPFAM" id="SSF160631">
    <property type="entry name" value="SMI1/KNR4-like"/>
    <property type="match status" value="1"/>
</dbReference>
<dbReference type="SMART" id="SM00860">
    <property type="entry name" value="SMI1_KNR4"/>
    <property type="match status" value="1"/>
</dbReference>
<dbReference type="Gene3D" id="3.40.1580.10">
    <property type="entry name" value="SMI1/KNR4-like"/>
    <property type="match status" value="1"/>
</dbReference>
<sequence>MIESDDLVSRVLARASAECDDLRPASEDAVAEAETRLGFPLHPLLRALYERVGDGGFGPDYGVLGLRSAVEEYGSRRDADPSDPGWFWPEGVLPILTWGCAMYACVDCRSDDGAVLLFEPNPISDGNWADAWFVDAPGLAEWLERWLAGRGWYEEDNVDEEIVMSPWTEVAGRA</sequence>
<organism evidence="2 3">
    <name type="scientific">Nonomuraea mangrovi</name>
    <dbReference type="NCBI Taxonomy" id="2316207"/>
    <lineage>
        <taxon>Bacteria</taxon>
        <taxon>Bacillati</taxon>
        <taxon>Actinomycetota</taxon>
        <taxon>Actinomycetes</taxon>
        <taxon>Streptosporangiales</taxon>
        <taxon>Streptosporangiaceae</taxon>
        <taxon>Nonomuraea</taxon>
    </lineage>
</organism>
<evidence type="ECO:0000259" key="1">
    <source>
        <dbReference type="SMART" id="SM00860"/>
    </source>
</evidence>
<reference evidence="3" key="1">
    <citation type="journal article" date="2019" name="Int. J. Syst. Evol. Microbiol.">
        <title>The Global Catalogue of Microorganisms (GCM) 10K type strain sequencing project: providing services to taxonomists for standard genome sequencing and annotation.</title>
        <authorList>
            <consortium name="The Broad Institute Genomics Platform"/>
            <consortium name="The Broad Institute Genome Sequencing Center for Infectious Disease"/>
            <person name="Wu L."/>
            <person name="Ma J."/>
        </authorList>
    </citation>
    <scope>NUCLEOTIDE SEQUENCE [LARGE SCALE GENOMIC DNA]</scope>
    <source>
        <strain evidence="3">ICMP 6774ER</strain>
    </source>
</reference>
<name>A0ABW4STZ9_9ACTN</name>
<evidence type="ECO:0000313" key="3">
    <source>
        <dbReference type="Proteomes" id="UP001597368"/>
    </source>
</evidence>
<gene>
    <name evidence="2" type="ORF">ACFSKW_16445</name>
</gene>
<feature type="domain" description="Knr4/Smi1-like" evidence="1">
    <location>
        <begin position="24"/>
        <end position="145"/>
    </location>
</feature>
<dbReference type="RefSeq" id="WP_379573112.1">
    <property type="nucleotide sequence ID" value="NZ_JBHUFV010000023.1"/>
</dbReference>
<dbReference type="InterPro" id="IPR018958">
    <property type="entry name" value="Knr4/Smi1-like_dom"/>
</dbReference>
<dbReference type="InterPro" id="IPR037883">
    <property type="entry name" value="Knr4/Smi1-like_sf"/>
</dbReference>
<protein>
    <submittedName>
        <fullName evidence="2">SMI1/KNR4 family protein</fullName>
    </submittedName>
</protein>
<accession>A0ABW4STZ9</accession>
<dbReference type="EMBL" id="JBHUFV010000023">
    <property type="protein sequence ID" value="MFD1933065.1"/>
    <property type="molecule type" value="Genomic_DNA"/>
</dbReference>
<comment type="caution">
    <text evidence="2">The sequence shown here is derived from an EMBL/GenBank/DDBJ whole genome shotgun (WGS) entry which is preliminary data.</text>
</comment>